<dbReference type="SUPFAM" id="SSF82866">
    <property type="entry name" value="Multidrug efflux transporter AcrB transmembrane domain"/>
    <property type="match status" value="2"/>
</dbReference>
<comment type="subcellular location">
    <subcellularLocation>
        <location evidence="1">Membrane</location>
        <topology evidence="1">Multi-pass membrane protein</topology>
    </subcellularLocation>
</comment>
<keyword evidence="5 7" id="KW-0472">Membrane</keyword>
<keyword evidence="3 7" id="KW-0812">Transmembrane</keyword>
<feature type="transmembrane region" description="Helical" evidence="7">
    <location>
        <begin position="937"/>
        <end position="961"/>
    </location>
</feature>
<feature type="domain" description="SSD" evidence="8">
    <location>
        <begin position="397"/>
        <end position="555"/>
    </location>
</feature>
<dbReference type="InterPro" id="IPR051697">
    <property type="entry name" value="Patched_domain-protein"/>
</dbReference>
<feature type="transmembrane region" description="Helical" evidence="7">
    <location>
        <begin position="841"/>
        <end position="859"/>
    </location>
</feature>
<dbReference type="InterPro" id="IPR000731">
    <property type="entry name" value="SSD"/>
</dbReference>
<dbReference type="EMBL" id="CP090896">
    <property type="protein sequence ID" value="ULT82617.1"/>
    <property type="molecule type" value="Genomic_DNA"/>
</dbReference>
<feature type="transmembrane region" description="Helical" evidence="7">
    <location>
        <begin position="968"/>
        <end position="987"/>
    </location>
</feature>
<feature type="transmembrane region" description="Helical" evidence="7">
    <location>
        <begin position="865"/>
        <end position="886"/>
    </location>
</feature>
<dbReference type="Proteomes" id="UP000827892">
    <property type="component" value="Chromosome X"/>
</dbReference>
<dbReference type="PANTHER" id="PTHR10796:SF185">
    <property type="entry name" value="SSD DOMAIN-CONTAINING PROTEIN"/>
    <property type="match status" value="1"/>
</dbReference>
<evidence type="ECO:0000259" key="8">
    <source>
        <dbReference type="PROSITE" id="PS50156"/>
    </source>
</evidence>
<evidence type="ECO:0000313" key="9">
    <source>
        <dbReference type="EMBL" id="ULT82617.1"/>
    </source>
</evidence>
<dbReference type="PROSITE" id="PS50156">
    <property type="entry name" value="SSD"/>
    <property type="match status" value="1"/>
</dbReference>
<keyword evidence="4 7" id="KW-1133">Transmembrane helix</keyword>
<evidence type="ECO:0000256" key="5">
    <source>
        <dbReference type="ARBA" id="ARBA00023136"/>
    </source>
</evidence>
<dbReference type="AlphaFoldDB" id="A0AAE9CW73"/>
<dbReference type="Gene3D" id="1.20.1640.10">
    <property type="entry name" value="Multidrug efflux transporter AcrB transmembrane domain"/>
    <property type="match status" value="2"/>
</dbReference>
<dbReference type="GO" id="GO:0016020">
    <property type="term" value="C:membrane"/>
    <property type="evidence" value="ECO:0007669"/>
    <property type="project" value="UniProtKB-SubCell"/>
</dbReference>
<sequence>MGHRLSSRPAKAYQIAGSTLDEYEETTPGGVSREETACFWSIASRSPQLGSQNLTMRLSDYGKRFEDWMVKVFYNYGLFLAKHQFWFLVGPLICTVLSIPGLFFLQINLDLYRLFVPTDAPVRYEFERTKDFNRLPLGDLNLIPKRNRREFDCSDASCYFPDVEMDRLRRDLEAMEDEARHDVPFGNVTSLARYRRDTNKDKEKKDRERKLVPAKNDILRFYVVHRKYDNLLQSKYLGALFQYTQDMMKVTNDYEGETWGLEDFCTKDPGASTCNNNLNLWIKHADVLFKDGKIKANPNLQLSYPVLYLFNRPKDIGNVIYGVDVKGEKNEIQGARVLTIHWFVNYPATPENNAAYYAFRQKLNKYWESIAENSDLQFIPHNDKAMDDEMLEIIKTTVPYAFPATILLTIYVLVANFSWDRTKSKPVEMCLGVWCVIFALIITFGVFFFCGAKFNPVTSTMPFLVLAVGVDDDFLMVAAWRECDRKLSPATRIALVMGDAGASITVTSFTNFFCFFLGWLMCSTPAVADFCIITAVGVFFDYLMQITFYAAVLKYSGDREDKGGLACCTGCYTKIDEDDDDVERNRAKNEAAKEKEEHIDFQHHEKTKDLPLMHRLFRDYFAPFIMNKWVRIGSLALFPIYTAFALYGCSILRVDISPVKYIRDNSPIQTFVALADKYIWADNVMPTFHIMNPPDLRDAGARARLNELVFRLEHTSYSIGRVSTNLWIWQYQQYLNDFPNINYTTDFYDRKNMRDFFSQLDYSQYRDKVKILDNVTNGEPCISAFSFQTSFYGLDSWDKRQSELFLWRDILKEYPDFDMFLSGIFSPFLIDQRHTIAPSSMQTIGSALAMMALISFFFLPDALSVFWMTWSLLSISMGVCGGLALLGSDLDSVSMGCIVMAIGLAVDYSVHICYRYHRSEYSTAQEKVADTLASVGWPITQAVSSTLVGLAITILVPAYLVRVFFQTVYLVNIIGLFHALIWLPQLISALDPVERVPLRERHVISKQIPHTLH</sequence>
<reference evidence="9 10" key="1">
    <citation type="submission" date="2022-05" db="EMBL/GenBank/DDBJ databases">
        <title>Chromosome-level reference genomes for two strains of Caenorhabditis briggsae: an improved platform for comparative genomics.</title>
        <authorList>
            <person name="Stevens L."/>
            <person name="Andersen E.C."/>
        </authorList>
    </citation>
    <scope>NUCLEOTIDE SEQUENCE [LARGE SCALE GENOMIC DNA]</scope>
    <source>
        <strain evidence="9">QX1410_ONT</strain>
        <tissue evidence="9">Whole-organism</tissue>
    </source>
</reference>
<feature type="transmembrane region" description="Helical" evidence="7">
    <location>
        <begin position="527"/>
        <end position="552"/>
    </location>
</feature>
<feature type="transmembrane region" description="Helical" evidence="7">
    <location>
        <begin position="500"/>
        <end position="521"/>
    </location>
</feature>
<keyword evidence="6" id="KW-0325">Glycoprotein</keyword>
<gene>
    <name evidence="9" type="ORF">L3Y34_012100</name>
</gene>
<accession>A0AAE9CW73</accession>
<feature type="transmembrane region" description="Helical" evidence="7">
    <location>
        <begin position="85"/>
        <end position="105"/>
    </location>
</feature>
<dbReference type="Pfam" id="PF02460">
    <property type="entry name" value="Patched"/>
    <property type="match status" value="1"/>
</dbReference>
<organism evidence="9 10">
    <name type="scientific">Caenorhabditis briggsae</name>
    <dbReference type="NCBI Taxonomy" id="6238"/>
    <lineage>
        <taxon>Eukaryota</taxon>
        <taxon>Metazoa</taxon>
        <taxon>Ecdysozoa</taxon>
        <taxon>Nematoda</taxon>
        <taxon>Chromadorea</taxon>
        <taxon>Rhabditida</taxon>
        <taxon>Rhabditina</taxon>
        <taxon>Rhabditomorpha</taxon>
        <taxon>Rhabditoidea</taxon>
        <taxon>Rhabditidae</taxon>
        <taxon>Peloderinae</taxon>
        <taxon>Caenorhabditis</taxon>
    </lineage>
</organism>
<comment type="similarity">
    <text evidence="2">Belongs to the patched family.</text>
</comment>
<evidence type="ECO:0000256" key="6">
    <source>
        <dbReference type="ARBA" id="ARBA00023180"/>
    </source>
</evidence>
<dbReference type="InterPro" id="IPR003392">
    <property type="entry name" value="PTHD_SSD"/>
</dbReference>
<proteinExistence type="inferred from homology"/>
<protein>
    <recommendedName>
        <fullName evidence="8">SSD domain-containing protein</fullName>
    </recommendedName>
</protein>
<feature type="transmembrane region" description="Helical" evidence="7">
    <location>
        <begin position="898"/>
        <end position="917"/>
    </location>
</feature>
<evidence type="ECO:0000256" key="4">
    <source>
        <dbReference type="ARBA" id="ARBA00022989"/>
    </source>
</evidence>
<evidence type="ECO:0000313" key="10">
    <source>
        <dbReference type="Proteomes" id="UP000827892"/>
    </source>
</evidence>
<dbReference type="PANTHER" id="PTHR10796">
    <property type="entry name" value="PATCHED-RELATED"/>
    <property type="match status" value="1"/>
</dbReference>
<name>A0AAE9CW73_CAEBR</name>
<feature type="transmembrane region" description="Helical" evidence="7">
    <location>
        <begin position="431"/>
        <end position="454"/>
    </location>
</feature>
<evidence type="ECO:0000256" key="3">
    <source>
        <dbReference type="ARBA" id="ARBA00022692"/>
    </source>
</evidence>
<feature type="transmembrane region" description="Helical" evidence="7">
    <location>
        <begin position="400"/>
        <end position="419"/>
    </location>
</feature>
<evidence type="ECO:0000256" key="2">
    <source>
        <dbReference type="ARBA" id="ARBA00005585"/>
    </source>
</evidence>
<evidence type="ECO:0000256" key="1">
    <source>
        <dbReference type="ARBA" id="ARBA00004141"/>
    </source>
</evidence>
<evidence type="ECO:0000256" key="7">
    <source>
        <dbReference type="SAM" id="Phobius"/>
    </source>
</evidence>